<evidence type="ECO:0000256" key="14">
    <source>
        <dbReference type="ARBA" id="ARBA00030211"/>
    </source>
</evidence>
<evidence type="ECO:0000313" key="19">
    <source>
        <dbReference type="Proteomes" id="UP000003789"/>
    </source>
</evidence>
<keyword evidence="8" id="KW-0249">Electron transport</keyword>
<comment type="function">
    <text evidence="12">Cytochrome bo(3) ubiquinol terminal oxidase is the component of the aerobic respiratory chain of E.coli that predominates when cells are grown at high aeration. Has proton pump activity across the membrane in addition to electron transfer, pumping 2 protons/electron.</text>
</comment>
<feature type="transmembrane region" description="Helical" evidence="17">
    <location>
        <begin position="12"/>
        <end position="32"/>
    </location>
</feature>
<name>Q1ZAJ0_9GAMM</name>
<evidence type="ECO:0000256" key="10">
    <source>
        <dbReference type="ARBA" id="ARBA00023002"/>
    </source>
</evidence>
<evidence type="ECO:0000256" key="2">
    <source>
        <dbReference type="ARBA" id="ARBA00008079"/>
    </source>
</evidence>
<sequence>MSNQHAQSSMNGYTKGFIGSLVLTIIPFYFAATKMLPHAVTLVILFACAIVQVVVHLVYFLHMDRSEKGQWNLLSLVFTGIVVFILIAGSLWIMWNLNHNMMM</sequence>
<comment type="subunit">
    <text evidence="3">Heterooctamer of two A chains, two B chains, two C chains and two D chains.</text>
</comment>
<organism evidence="18 19">
    <name type="scientific">Photobacterium profundum 3TCK</name>
    <dbReference type="NCBI Taxonomy" id="314280"/>
    <lineage>
        <taxon>Bacteria</taxon>
        <taxon>Pseudomonadati</taxon>
        <taxon>Pseudomonadota</taxon>
        <taxon>Gammaproteobacteria</taxon>
        <taxon>Vibrionales</taxon>
        <taxon>Vibrionaceae</taxon>
        <taxon>Photobacterium</taxon>
    </lineage>
</organism>
<evidence type="ECO:0000256" key="6">
    <source>
        <dbReference type="ARBA" id="ARBA00022475"/>
    </source>
</evidence>
<dbReference type="GO" id="GO:0019646">
    <property type="term" value="P:aerobic electron transport chain"/>
    <property type="evidence" value="ECO:0007669"/>
    <property type="project" value="TreeGrafter"/>
</dbReference>
<dbReference type="Proteomes" id="UP000003789">
    <property type="component" value="Unassembled WGS sequence"/>
</dbReference>
<reference evidence="18 19" key="1">
    <citation type="submission" date="2006-03" db="EMBL/GenBank/DDBJ databases">
        <authorList>
            <person name="Bartlett D.H."/>
            <person name="Valle G."/>
            <person name="Lauro F.M."/>
            <person name="Vezzi A."/>
            <person name="Simonato F."/>
            <person name="Eloe E."/>
            <person name="Vitulo N."/>
            <person name="Stratton T.K."/>
            <person name="D'angelo M."/>
            <person name="Ferriera S."/>
            <person name="Johnson J."/>
            <person name="Kravitz S."/>
            <person name="Beeson K."/>
            <person name="Sutton G."/>
            <person name="Rogers Y."/>
            <person name="Friedman R."/>
            <person name="Frazier M."/>
            <person name="Venter J.C."/>
        </authorList>
    </citation>
    <scope>NUCLEOTIDE SEQUENCE [LARGE SCALE GENOMIC DNA]</scope>
    <source>
        <strain evidence="18 19">3TCK</strain>
    </source>
</reference>
<dbReference type="Pfam" id="PF03626">
    <property type="entry name" value="COX4_pro"/>
    <property type="match status" value="1"/>
</dbReference>
<dbReference type="GO" id="GO:0015078">
    <property type="term" value="F:proton transmembrane transporter activity"/>
    <property type="evidence" value="ECO:0007669"/>
    <property type="project" value="TreeGrafter"/>
</dbReference>
<dbReference type="GO" id="GO:0009319">
    <property type="term" value="C:cytochrome o ubiquinol oxidase complex"/>
    <property type="evidence" value="ECO:0007669"/>
    <property type="project" value="TreeGrafter"/>
</dbReference>
<dbReference type="PANTHER" id="PTHR36835:SF1">
    <property type="entry name" value="CYTOCHROME BO(3) UBIQUINOL OXIDASE SUBUNIT 4"/>
    <property type="match status" value="1"/>
</dbReference>
<keyword evidence="6" id="KW-1003">Cell membrane</keyword>
<dbReference type="HOGENOM" id="CLU_140945_1_1_6"/>
<dbReference type="GO" id="GO:0015990">
    <property type="term" value="P:electron transport coupled proton transport"/>
    <property type="evidence" value="ECO:0007669"/>
    <property type="project" value="InterPro"/>
</dbReference>
<gene>
    <name evidence="18" type="ORF">P3TCK_03976</name>
</gene>
<accession>Q1ZAJ0</accession>
<keyword evidence="5" id="KW-0813">Transport</keyword>
<dbReference type="InterPro" id="IPR050968">
    <property type="entry name" value="Cytochrome_c_oxidase_bac_sub4"/>
</dbReference>
<evidence type="ECO:0000256" key="15">
    <source>
        <dbReference type="ARBA" id="ARBA00031887"/>
    </source>
</evidence>
<keyword evidence="11 17" id="KW-0472">Membrane</keyword>
<evidence type="ECO:0000256" key="17">
    <source>
        <dbReference type="SAM" id="Phobius"/>
    </source>
</evidence>
<evidence type="ECO:0000256" key="5">
    <source>
        <dbReference type="ARBA" id="ARBA00022448"/>
    </source>
</evidence>
<keyword evidence="7 17" id="KW-0812">Transmembrane</keyword>
<evidence type="ECO:0000256" key="13">
    <source>
        <dbReference type="ARBA" id="ARBA00030071"/>
    </source>
</evidence>
<evidence type="ECO:0000256" key="3">
    <source>
        <dbReference type="ARBA" id="ARBA00011700"/>
    </source>
</evidence>
<evidence type="ECO:0000256" key="7">
    <source>
        <dbReference type="ARBA" id="ARBA00022692"/>
    </source>
</evidence>
<dbReference type="RefSeq" id="WP_006228804.1">
    <property type="nucleotide sequence ID" value="NZ_CH724134.1"/>
</dbReference>
<comment type="caution">
    <text evidence="18">The sequence shown here is derived from an EMBL/GenBank/DDBJ whole genome shotgun (WGS) entry which is preliminary data.</text>
</comment>
<dbReference type="InterPro" id="IPR005171">
    <property type="entry name" value="Cyt_c_oxidase_su4_prok"/>
</dbReference>
<proteinExistence type="inferred from homology"/>
<dbReference type="GO" id="GO:0009486">
    <property type="term" value="F:cytochrome bo3 ubiquinol oxidase activity"/>
    <property type="evidence" value="ECO:0007669"/>
    <property type="project" value="InterPro"/>
</dbReference>
<dbReference type="EMBL" id="AAPH01000001">
    <property type="protein sequence ID" value="EAS45502.1"/>
    <property type="molecule type" value="Genomic_DNA"/>
</dbReference>
<evidence type="ECO:0000256" key="8">
    <source>
        <dbReference type="ARBA" id="ARBA00022982"/>
    </source>
</evidence>
<protein>
    <recommendedName>
        <fullName evidence="4">Cytochrome bo(3) ubiquinol oxidase subunit 4</fullName>
    </recommendedName>
    <alternativeName>
        <fullName evidence="16">Cytochrome o ubiquinol oxidase subunit 4</fullName>
    </alternativeName>
    <alternativeName>
        <fullName evidence="13">Oxidase bo(3) subunit 4</fullName>
    </alternativeName>
    <alternativeName>
        <fullName evidence="14">Ubiquinol oxidase polypeptide IV</fullName>
    </alternativeName>
    <alternativeName>
        <fullName evidence="15">Ubiquinol oxidase subunit 4</fullName>
    </alternativeName>
</protein>
<dbReference type="AlphaFoldDB" id="Q1ZAJ0"/>
<evidence type="ECO:0000256" key="11">
    <source>
        <dbReference type="ARBA" id="ARBA00023136"/>
    </source>
</evidence>
<evidence type="ECO:0000256" key="16">
    <source>
        <dbReference type="ARBA" id="ARBA00032185"/>
    </source>
</evidence>
<dbReference type="OrthoDB" id="2375888at2"/>
<keyword evidence="10" id="KW-0560">Oxidoreductase</keyword>
<keyword evidence="9 17" id="KW-1133">Transmembrane helix</keyword>
<feature type="transmembrane region" description="Helical" evidence="17">
    <location>
        <begin position="38"/>
        <end position="61"/>
    </location>
</feature>
<comment type="similarity">
    <text evidence="2">Belongs to the cytochrome c oxidase bacterial subunit 4 family.</text>
</comment>
<evidence type="ECO:0000256" key="12">
    <source>
        <dbReference type="ARBA" id="ARBA00025694"/>
    </source>
</evidence>
<comment type="subcellular location">
    <subcellularLocation>
        <location evidence="1">Cell membrane</location>
        <topology evidence="1">Multi-pass membrane protein</topology>
    </subcellularLocation>
</comment>
<dbReference type="NCBIfam" id="TIGR02847">
    <property type="entry name" value="CyoD"/>
    <property type="match status" value="1"/>
</dbReference>
<dbReference type="PANTHER" id="PTHR36835">
    <property type="entry name" value="CYTOCHROME BO(3) UBIQUINOL OXIDASE SUBUNIT 4"/>
    <property type="match status" value="1"/>
</dbReference>
<feature type="transmembrane region" description="Helical" evidence="17">
    <location>
        <begin position="73"/>
        <end position="95"/>
    </location>
</feature>
<evidence type="ECO:0000256" key="4">
    <source>
        <dbReference type="ARBA" id="ARBA00014689"/>
    </source>
</evidence>
<evidence type="ECO:0000313" key="18">
    <source>
        <dbReference type="EMBL" id="EAS45502.1"/>
    </source>
</evidence>
<dbReference type="InterPro" id="IPR014210">
    <property type="entry name" value="Cyt_o_ubiqinol_oxidase_su4"/>
</dbReference>
<evidence type="ECO:0000256" key="9">
    <source>
        <dbReference type="ARBA" id="ARBA00022989"/>
    </source>
</evidence>
<evidence type="ECO:0000256" key="1">
    <source>
        <dbReference type="ARBA" id="ARBA00004651"/>
    </source>
</evidence>
<dbReference type="GO" id="GO:0005886">
    <property type="term" value="C:plasma membrane"/>
    <property type="evidence" value="ECO:0007669"/>
    <property type="project" value="UniProtKB-SubCell"/>
</dbReference>